<dbReference type="Proteomes" id="UP000799424">
    <property type="component" value="Unassembled WGS sequence"/>
</dbReference>
<evidence type="ECO:0000313" key="5">
    <source>
        <dbReference type="Proteomes" id="UP000799424"/>
    </source>
</evidence>
<dbReference type="PANTHER" id="PTHR10622:SF10">
    <property type="entry name" value="HET DOMAIN-CONTAINING PROTEIN"/>
    <property type="match status" value="1"/>
</dbReference>
<feature type="compositionally biased region" description="Polar residues" evidence="1">
    <location>
        <begin position="568"/>
        <end position="587"/>
    </location>
</feature>
<protein>
    <submittedName>
        <fullName evidence="4">HET-domain-containing protein</fullName>
    </submittedName>
</protein>
<name>A0A6A6ZD08_9PLEO</name>
<dbReference type="InterPro" id="IPR058525">
    <property type="entry name" value="DUF8212"/>
</dbReference>
<feature type="domain" description="Heterokaryon incompatibility" evidence="2">
    <location>
        <begin position="21"/>
        <end position="106"/>
    </location>
</feature>
<sequence>MRLLETHTLTLKSFFDNIPPYAILSHCWEEEEVILPDLDDLEKARMKKGFSKIEKACTQAIKDDFDYCWIDTCCIDKSSSAELSEAINSMFDWYKASSKCYAYLSDVGRPADFAKSKWFTRAWTLQELLAPSSLQPNEKTGMEFFSRDWNFLGSKGGLSAMISTITGIAKEYLEGLSLTDASISMRMSWAADRQATRAEDIAYSLLGLFDVNMPLLYGEGKLRAFRRLQEEIMKISEDETLFAWESMNFSTDAASADVLAQDPKDFWEARHLLPYSSDGPSIPFSMTHRGLRIWLSTFSAGPQSGGVHAWRSWIKPLRSPIMIWSSRDQDLIWGVLRCHVAHDFHNTVLIPLRLHAVNVYQRDTSTSVALIPTYRLPAMNQVEEVYIRNSRVPVSSSSLQRRYGFLIRNLPPGFSIMRVTPMDFWNPKSRILQGDKDANLGTHWHASIELGLSSSVVPIDAAIFVRIACRPGNSGRGDVDPESWSYIDGTLQLKHQGNLESFHRSTLPVSSRPQVSQFKDVAGKQYDFRMKISTPLERIFGQWMFVVDVEFMETPSNLEVPVRPSGDRVSTQNQIQKLDQSMSHVAV</sequence>
<evidence type="ECO:0000313" key="4">
    <source>
        <dbReference type="EMBL" id="KAF2819001.1"/>
    </source>
</evidence>
<reference evidence="4" key="1">
    <citation type="journal article" date="2020" name="Stud. Mycol.">
        <title>101 Dothideomycetes genomes: a test case for predicting lifestyles and emergence of pathogens.</title>
        <authorList>
            <person name="Haridas S."/>
            <person name="Albert R."/>
            <person name="Binder M."/>
            <person name="Bloem J."/>
            <person name="Labutti K."/>
            <person name="Salamov A."/>
            <person name="Andreopoulos B."/>
            <person name="Baker S."/>
            <person name="Barry K."/>
            <person name="Bills G."/>
            <person name="Bluhm B."/>
            <person name="Cannon C."/>
            <person name="Castanera R."/>
            <person name="Culley D."/>
            <person name="Daum C."/>
            <person name="Ezra D."/>
            <person name="Gonzalez J."/>
            <person name="Henrissat B."/>
            <person name="Kuo A."/>
            <person name="Liang C."/>
            <person name="Lipzen A."/>
            <person name="Lutzoni F."/>
            <person name="Magnuson J."/>
            <person name="Mondo S."/>
            <person name="Nolan M."/>
            <person name="Ohm R."/>
            <person name="Pangilinan J."/>
            <person name="Park H.-J."/>
            <person name="Ramirez L."/>
            <person name="Alfaro M."/>
            <person name="Sun H."/>
            <person name="Tritt A."/>
            <person name="Yoshinaga Y."/>
            <person name="Zwiers L.-H."/>
            <person name="Turgeon B."/>
            <person name="Goodwin S."/>
            <person name="Spatafora J."/>
            <person name="Crous P."/>
            <person name="Grigoriev I."/>
        </authorList>
    </citation>
    <scope>NUCLEOTIDE SEQUENCE</scope>
    <source>
        <strain evidence="4">CBS 113818</strain>
    </source>
</reference>
<proteinExistence type="predicted"/>
<evidence type="ECO:0000259" key="3">
    <source>
        <dbReference type="Pfam" id="PF26640"/>
    </source>
</evidence>
<dbReference type="Pfam" id="PF06985">
    <property type="entry name" value="HET"/>
    <property type="match status" value="1"/>
</dbReference>
<feature type="region of interest" description="Disordered" evidence="1">
    <location>
        <begin position="561"/>
        <end position="587"/>
    </location>
</feature>
<accession>A0A6A6ZD08</accession>
<dbReference type="Pfam" id="PF26640">
    <property type="entry name" value="DUF8212"/>
    <property type="match status" value="1"/>
</dbReference>
<feature type="domain" description="DUF8212" evidence="3">
    <location>
        <begin position="223"/>
        <end position="255"/>
    </location>
</feature>
<organism evidence="4 5">
    <name type="scientific">Ophiobolus disseminans</name>
    <dbReference type="NCBI Taxonomy" id="1469910"/>
    <lineage>
        <taxon>Eukaryota</taxon>
        <taxon>Fungi</taxon>
        <taxon>Dikarya</taxon>
        <taxon>Ascomycota</taxon>
        <taxon>Pezizomycotina</taxon>
        <taxon>Dothideomycetes</taxon>
        <taxon>Pleosporomycetidae</taxon>
        <taxon>Pleosporales</taxon>
        <taxon>Pleosporineae</taxon>
        <taxon>Phaeosphaeriaceae</taxon>
        <taxon>Ophiobolus</taxon>
    </lineage>
</organism>
<dbReference type="PANTHER" id="PTHR10622">
    <property type="entry name" value="HET DOMAIN-CONTAINING PROTEIN"/>
    <property type="match status" value="1"/>
</dbReference>
<evidence type="ECO:0000259" key="2">
    <source>
        <dbReference type="Pfam" id="PF06985"/>
    </source>
</evidence>
<dbReference type="AlphaFoldDB" id="A0A6A6ZD08"/>
<gene>
    <name evidence="4" type="ORF">CC86DRAFT_375420</name>
</gene>
<dbReference type="EMBL" id="MU006247">
    <property type="protein sequence ID" value="KAF2819001.1"/>
    <property type="molecule type" value="Genomic_DNA"/>
</dbReference>
<evidence type="ECO:0000256" key="1">
    <source>
        <dbReference type="SAM" id="MobiDB-lite"/>
    </source>
</evidence>
<dbReference type="OrthoDB" id="20872at2759"/>
<keyword evidence="5" id="KW-1185">Reference proteome</keyword>
<dbReference type="InterPro" id="IPR010730">
    <property type="entry name" value="HET"/>
</dbReference>